<keyword evidence="1" id="KW-0175">Coiled coil</keyword>
<evidence type="ECO:0000313" key="3">
    <source>
        <dbReference type="Proteomes" id="UP000288805"/>
    </source>
</evidence>
<accession>A0A438FQV2</accession>
<dbReference type="EMBL" id="QGNW01000777">
    <property type="protein sequence ID" value="RVW62336.1"/>
    <property type="molecule type" value="Genomic_DNA"/>
</dbReference>
<sequence length="131" mass="15075">MEPNQSLSSENVKVIEWEDFEQELARLWSLSSALKEAKEKKDSLQEKLNSLLQVKAESLNRSNELEEMQQRLDDRKFVTGDMSMQSKIVEEDIKKKEERLGLEVRSLLVAGTALSVSRNRLQVILVNTLLD</sequence>
<dbReference type="PANTHER" id="PTHR15157:SF24">
    <property type="entry name" value="VACUOLAR PROTEIN SORTING 38"/>
    <property type="match status" value="1"/>
</dbReference>
<gene>
    <name evidence="2" type="ORF">CK203_063453</name>
</gene>
<dbReference type="OrthoDB" id="72772at2759"/>
<dbReference type="Proteomes" id="UP000288805">
    <property type="component" value="Unassembled WGS sequence"/>
</dbReference>
<reference evidence="2 3" key="1">
    <citation type="journal article" date="2018" name="PLoS Genet.">
        <title>Population sequencing reveals clonal diversity and ancestral inbreeding in the grapevine cultivar Chardonnay.</title>
        <authorList>
            <person name="Roach M.J."/>
            <person name="Johnson D.L."/>
            <person name="Bohlmann J."/>
            <person name="van Vuuren H.J."/>
            <person name="Jones S.J."/>
            <person name="Pretorius I.S."/>
            <person name="Schmidt S.A."/>
            <person name="Borneman A.R."/>
        </authorList>
    </citation>
    <scope>NUCLEOTIDE SEQUENCE [LARGE SCALE GENOMIC DNA]</scope>
    <source>
        <strain evidence="3">cv. Chardonnay</strain>
        <tissue evidence="2">Leaf</tissue>
    </source>
</reference>
<feature type="coiled-coil region" evidence="1">
    <location>
        <begin position="27"/>
        <end position="61"/>
    </location>
</feature>
<evidence type="ECO:0000313" key="2">
    <source>
        <dbReference type="EMBL" id="RVW62336.1"/>
    </source>
</evidence>
<organism evidence="2 3">
    <name type="scientific">Vitis vinifera</name>
    <name type="common">Grape</name>
    <dbReference type="NCBI Taxonomy" id="29760"/>
    <lineage>
        <taxon>Eukaryota</taxon>
        <taxon>Viridiplantae</taxon>
        <taxon>Streptophyta</taxon>
        <taxon>Embryophyta</taxon>
        <taxon>Tracheophyta</taxon>
        <taxon>Spermatophyta</taxon>
        <taxon>Magnoliopsida</taxon>
        <taxon>eudicotyledons</taxon>
        <taxon>Gunneridae</taxon>
        <taxon>Pentapetalae</taxon>
        <taxon>rosids</taxon>
        <taxon>Vitales</taxon>
        <taxon>Vitaceae</taxon>
        <taxon>Viteae</taxon>
        <taxon>Vitis</taxon>
    </lineage>
</organism>
<protein>
    <submittedName>
        <fullName evidence="2">Uncharacterized protein</fullName>
    </submittedName>
</protein>
<proteinExistence type="predicted"/>
<dbReference type="PANTHER" id="PTHR15157">
    <property type="entry name" value="UV RADIATION RESISTANCE-ASSOCIATED GENE PROTEIN"/>
    <property type="match status" value="1"/>
</dbReference>
<name>A0A438FQV2_VITVI</name>
<evidence type="ECO:0000256" key="1">
    <source>
        <dbReference type="SAM" id="Coils"/>
    </source>
</evidence>
<comment type="caution">
    <text evidence="2">The sequence shown here is derived from an EMBL/GenBank/DDBJ whole genome shotgun (WGS) entry which is preliminary data.</text>
</comment>
<dbReference type="AlphaFoldDB" id="A0A438FQV2"/>